<protein>
    <submittedName>
        <fullName evidence="1">Uncharacterized protein</fullName>
    </submittedName>
</protein>
<reference evidence="1" key="1">
    <citation type="submission" date="2022-11" db="EMBL/GenBank/DDBJ databases">
        <authorList>
            <person name="Petersen C."/>
        </authorList>
    </citation>
    <scope>NUCLEOTIDE SEQUENCE</scope>
    <source>
        <strain evidence="1">IBT 21917</strain>
    </source>
</reference>
<dbReference type="EMBL" id="JAPQKO010000005">
    <property type="protein sequence ID" value="KAJ5162269.1"/>
    <property type="molecule type" value="Genomic_DNA"/>
</dbReference>
<evidence type="ECO:0000313" key="2">
    <source>
        <dbReference type="Proteomes" id="UP001146351"/>
    </source>
</evidence>
<reference evidence="1" key="2">
    <citation type="journal article" date="2023" name="IMA Fungus">
        <title>Comparative genomic study of the Penicillium genus elucidates a diverse pangenome and 15 lateral gene transfer events.</title>
        <authorList>
            <person name="Petersen C."/>
            <person name="Sorensen T."/>
            <person name="Nielsen M.R."/>
            <person name="Sondergaard T.E."/>
            <person name="Sorensen J.L."/>
            <person name="Fitzpatrick D.A."/>
            <person name="Frisvad J.C."/>
            <person name="Nielsen K.L."/>
        </authorList>
    </citation>
    <scope>NUCLEOTIDE SEQUENCE</scope>
    <source>
        <strain evidence="1">IBT 21917</strain>
    </source>
</reference>
<name>A0A9W9I0C0_9EURO</name>
<organism evidence="1 2">
    <name type="scientific">Penicillium capsulatum</name>
    <dbReference type="NCBI Taxonomy" id="69766"/>
    <lineage>
        <taxon>Eukaryota</taxon>
        <taxon>Fungi</taxon>
        <taxon>Dikarya</taxon>
        <taxon>Ascomycota</taxon>
        <taxon>Pezizomycotina</taxon>
        <taxon>Eurotiomycetes</taxon>
        <taxon>Eurotiomycetidae</taxon>
        <taxon>Eurotiales</taxon>
        <taxon>Aspergillaceae</taxon>
        <taxon>Penicillium</taxon>
    </lineage>
</organism>
<gene>
    <name evidence="1" type="ORF">N7492_007661</name>
</gene>
<evidence type="ECO:0000313" key="1">
    <source>
        <dbReference type="EMBL" id="KAJ5162269.1"/>
    </source>
</evidence>
<dbReference type="AlphaFoldDB" id="A0A9W9I0C0"/>
<accession>A0A9W9I0C0</accession>
<keyword evidence="2" id="KW-1185">Reference proteome</keyword>
<dbReference type="Proteomes" id="UP001146351">
    <property type="component" value="Unassembled WGS sequence"/>
</dbReference>
<comment type="caution">
    <text evidence="1">The sequence shown here is derived from an EMBL/GenBank/DDBJ whole genome shotgun (WGS) entry which is preliminary data.</text>
</comment>
<sequence length="70" mass="7841">MSQGFVDLLIVMKRIYGSTTGYGRIVPLANFHGGSREYTEADADESPSMIGMCILERPVIVFHVEYGVEW</sequence>
<proteinExistence type="predicted"/>